<accession>A0ABS5GAS7</accession>
<organism evidence="1 2">
    <name type="scientific">Bradyrhizobium denitrificans</name>
    <dbReference type="NCBI Taxonomy" id="2734912"/>
    <lineage>
        <taxon>Bacteria</taxon>
        <taxon>Pseudomonadati</taxon>
        <taxon>Pseudomonadota</taxon>
        <taxon>Alphaproteobacteria</taxon>
        <taxon>Hyphomicrobiales</taxon>
        <taxon>Nitrobacteraceae</taxon>
        <taxon>Bradyrhizobium</taxon>
    </lineage>
</organism>
<dbReference type="EMBL" id="JAFCLK010000021">
    <property type="protein sequence ID" value="MBR1138439.1"/>
    <property type="molecule type" value="Genomic_DNA"/>
</dbReference>
<evidence type="ECO:0000313" key="2">
    <source>
        <dbReference type="Proteomes" id="UP001314635"/>
    </source>
</evidence>
<dbReference type="InterPro" id="IPR010319">
    <property type="entry name" value="Transglutaminase-like_Cys_pept"/>
</dbReference>
<dbReference type="PANTHER" id="PTHR39327">
    <property type="match status" value="1"/>
</dbReference>
<dbReference type="PANTHER" id="PTHR39327:SF1">
    <property type="entry name" value="BLR5470 PROTEIN"/>
    <property type="match status" value="1"/>
</dbReference>
<dbReference type="Gene3D" id="3.10.620.30">
    <property type="match status" value="1"/>
</dbReference>
<evidence type="ECO:0000313" key="1">
    <source>
        <dbReference type="EMBL" id="MBR1138439.1"/>
    </source>
</evidence>
<protein>
    <submittedName>
        <fullName evidence="1">Transglutaminase-like cysteine peptidase</fullName>
    </submittedName>
</protein>
<dbReference type="Pfam" id="PF06035">
    <property type="entry name" value="Peptidase_C93"/>
    <property type="match status" value="1"/>
</dbReference>
<name>A0ABS5GAS7_9BRAD</name>
<reference evidence="2" key="1">
    <citation type="journal article" date="2021" name="ISME J.">
        <title>Evolutionary origin and ecological implication of a unique nif island in free-living Bradyrhizobium lineages.</title>
        <authorList>
            <person name="Tao J."/>
        </authorList>
    </citation>
    <scope>NUCLEOTIDE SEQUENCE [LARGE SCALE GENOMIC DNA]</scope>
    <source>
        <strain evidence="2">SZCCT0094</strain>
    </source>
</reference>
<comment type="caution">
    <text evidence="1">The sequence shown here is derived from an EMBL/GenBank/DDBJ whole genome shotgun (WGS) entry which is preliminary data.</text>
</comment>
<gene>
    <name evidence="1" type="ORF">JQ619_21965</name>
</gene>
<dbReference type="Proteomes" id="UP001314635">
    <property type="component" value="Unassembled WGS sequence"/>
</dbReference>
<keyword evidence="2" id="KW-1185">Reference proteome</keyword>
<sequence>MAQIYTVFMSTLLGAIVLSGDALARNRVSHETVQQSAISEGGPTLAPFQHVRFCIRYPSECKADAEGRSRVDLDPNTFDLLVRVNREVNVAIAPTNKSYDTNLSDGWTIAPGAGDCNDYAVTKRHELVQNGIPPRALRLSVVRTSSGIGHLVLVVATSKGDLVLDNLTETIRNWESTNYAWIKIQSTRDARFWSEVKPDASTLSRAHHVRIAGR</sequence>
<dbReference type="RefSeq" id="WP_012041332.1">
    <property type="nucleotide sequence ID" value="NZ_JAFCLK010000021.1"/>
</dbReference>
<proteinExistence type="predicted"/>